<keyword evidence="1" id="KW-0614">Plasmid</keyword>
<organism evidence="1 2">
    <name type="scientific">Deinococcus gobiensis (strain DSM 21396 / JCM 16679 / CGMCC 1.7299 / I-0)</name>
    <dbReference type="NCBI Taxonomy" id="745776"/>
    <lineage>
        <taxon>Bacteria</taxon>
        <taxon>Thermotogati</taxon>
        <taxon>Deinococcota</taxon>
        <taxon>Deinococci</taxon>
        <taxon>Deinococcales</taxon>
        <taxon>Deinococcaceae</taxon>
        <taxon>Deinococcus</taxon>
    </lineage>
</organism>
<gene>
    <name evidence="1" type="ordered locus">DGo_PE0045</name>
</gene>
<dbReference type="KEGG" id="dgo:DGo_PE0045"/>
<dbReference type="EMBL" id="CP002196">
    <property type="protein sequence ID" value="AFD28189.1"/>
    <property type="molecule type" value="Genomic_DNA"/>
</dbReference>
<sequence length="55" mass="5865">MAWRLARADGACTWGDLYREPCLTVLVVGVASSAWGGVSDLLTPVFAHQDVSSDL</sequence>
<keyword evidence="2" id="KW-1185">Reference proteome</keyword>
<proteinExistence type="predicted"/>
<dbReference type="AlphaFoldDB" id="H8H3U2"/>
<evidence type="ECO:0000313" key="1">
    <source>
        <dbReference type="EMBL" id="AFD28189.1"/>
    </source>
</evidence>
<accession>H8H3U2</accession>
<reference evidence="1 2" key="1">
    <citation type="journal article" date="2012" name="PLoS ONE">
        <title>Genome sequence and transcriptome analysis of the radioresistant bacterium Deinococcus gobiensis: insights into the extreme environmental adaptations.</title>
        <authorList>
            <person name="Yuan M."/>
            <person name="Chen M."/>
            <person name="Zhang W."/>
            <person name="Lu W."/>
            <person name="Wang J."/>
            <person name="Yang M."/>
            <person name="Zhao P."/>
            <person name="Tang R."/>
            <person name="Li X."/>
            <person name="Hao Y."/>
            <person name="Zhou Z."/>
            <person name="Zhan Y."/>
            <person name="Yu H."/>
            <person name="Teng C."/>
            <person name="Yan Y."/>
            <person name="Ping S."/>
            <person name="Wang Y."/>
            <person name="Lin M."/>
        </authorList>
    </citation>
    <scope>NUCLEOTIDE SEQUENCE [LARGE SCALE GENOMIC DNA]</scope>
    <source>
        <strain evidence="2">DSM 21396 / JCM 16679 / CGMCC 1.7299 / I-0</strain>
        <plasmid evidence="1">P5</plasmid>
    </source>
</reference>
<name>H8H3U2_DEIGI</name>
<dbReference type="HOGENOM" id="CLU_3024622_0_0_0"/>
<evidence type="ECO:0000313" key="2">
    <source>
        <dbReference type="Proteomes" id="UP000007575"/>
    </source>
</evidence>
<dbReference type="Proteomes" id="UP000007575">
    <property type="component" value="Plasmid P5"/>
</dbReference>
<geneLocation type="plasmid" evidence="1 2">
    <name>P5</name>
</geneLocation>
<protein>
    <submittedName>
        <fullName evidence="1">Uncharacterized protein</fullName>
    </submittedName>
</protein>